<reference evidence="1 2" key="1">
    <citation type="submission" date="2017-12" db="EMBL/GenBank/DDBJ databases">
        <title>Genomes of bacteria within cyanobacterial aggregates.</title>
        <authorList>
            <person name="Cai H."/>
        </authorList>
    </citation>
    <scope>NUCLEOTIDE SEQUENCE [LARGE SCALE GENOMIC DNA]</scope>
    <source>
        <strain evidence="1 2">TH16</strain>
        <plasmid evidence="1 2">unnamed1</plasmid>
    </source>
</reference>
<name>A0A2K9NLG1_9PROT</name>
<dbReference type="Proteomes" id="UP000234752">
    <property type="component" value="Plasmid unnamed1"/>
</dbReference>
<dbReference type="AlphaFoldDB" id="A0A2K9NLG1"/>
<geneLocation type="plasmid" evidence="1 2">
    <name>unnamed1</name>
</geneLocation>
<evidence type="ECO:0000313" key="1">
    <source>
        <dbReference type="EMBL" id="AUN33466.1"/>
    </source>
</evidence>
<sequence length="401" mass="44757">MIFGVNFWNKKKTFEVFLKKDDRWQLHVLCEEEPEAINEAQLLLRLNKTTHVKVVRHRALSSSAASEMVVYEATANPPKEKPIVVSTPVGELAVCKVVDDLYTADARRTIGQVMRDYMQRSNICTTELLHSFSHIRKLQDAQGLVNAAMHRVGAAQAAAMNVSVKERMTLLDGLLTQCQQKARNFAAERGSYPEFKGQDLAGLSTFIQQKVGLEQHDYVLNSLLSVWLFEFRSLLAKVDILARLAQDNVENGMVRHIDAILADTMIFAEVVQELFAPQPNLGTALKVMGSVVLCRKGIADAVTNPTMKIIANLIPQGHLPQTQAALADRLLREINTDRPLDQRAPDQEGALLDALVLSLTGDDGTILGGERTHQSVERRRLRQRQEMLRAQGLHSVADNLR</sequence>
<gene>
    <name evidence="1" type="ORF">C0V82_24260</name>
</gene>
<protein>
    <submittedName>
        <fullName evidence="1">Uncharacterized protein</fullName>
    </submittedName>
</protein>
<dbReference type="RefSeq" id="WP_102114978.1">
    <property type="nucleotide sequence ID" value="NZ_BMGN01000001.1"/>
</dbReference>
<organism evidence="1 2">
    <name type="scientific">Niveispirillum cyanobacteriorum</name>
    <dbReference type="NCBI Taxonomy" id="1612173"/>
    <lineage>
        <taxon>Bacteria</taxon>
        <taxon>Pseudomonadati</taxon>
        <taxon>Pseudomonadota</taxon>
        <taxon>Alphaproteobacteria</taxon>
        <taxon>Rhodospirillales</taxon>
        <taxon>Azospirillaceae</taxon>
        <taxon>Niveispirillum</taxon>
    </lineage>
</organism>
<dbReference type="EMBL" id="CP025613">
    <property type="protein sequence ID" value="AUN33466.1"/>
    <property type="molecule type" value="Genomic_DNA"/>
</dbReference>
<accession>A0A2K9NLG1</accession>
<evidence type="ECO:0000313" key="2">
    <source>
        <dbReference type="Proteomes" id="UP000234752"/>
    </source>
</evidence>
<proteinExistence type="predicted"/>
<keyword evidence="2" id="KW-1185">Reference proteome</keyword>
<dbReference type="KEGG" id="ncb:C0V82_24260"/>
<dbReference type="OrthoDB" id="8480136at2"/>
<keyword evidence="1" id="KW-0614">Plasmid</keyword>